<dbReference type="CDD" id="cd03358">
    <property type="entry name" value="LbH_WxcM_N_like"/>
    <property type="match status" value="1"/>
</dbReference>
<accession>A0ABX8B5F2</accession>
<dbReference type="PANTHER" id="PTHR43300:SF4">
    <property type="entry name" value="ACYL-[ACYL-CARRIER-PROTEIN]--UDP-N-ACETYLGLUCOSAMINE O-ACYLTRANSFERASE"/>
    <property type="match status" value="1"/>
</dbReference>
<proteinExistence type="inferred from homology"/>
<dbReference type="EMBL" id="CP072642">
    <property type="protein sequence ID" value="QUV94950.1"/>
    <property type="molecule type" value="Genomic_DNA"/>
</dbReference>
<dbReference type="Gene3D" id="2.160.10.10">
    <property type="entry name" value="Hexapeptide repeat proteins"/>
    <property type="match status" value="1"/>
</dbReference>
<dbReference type="InterPro" id="IPR018357">
    <property type="entry name" value="Hexapep_transf_CS"/>
</dbReference>
<dbReference type="PROSITE" id="PS00101">
    <property type="entry name" value="HEXAPEP_TRANSFERASES"/>
    <property type="match status" value="1"/>
</dbReference>
<organism evidence="5 6">
    <name type="scientific">Chloracidobacterium sp. N</name>
    <dbReference type="NCBI Taxonomy" id="2821540"/>
    <lineage>
        <taxon>Bacteria</taxon>
        <taxon>Pseudomonadati</taxon>
        <taxon>Acidobacteriota</taxon>
        <taxon>Terriglobia</taxon>
        <taxon>Terriglobales</taxon>
        <taxon>Acidobacteriaceae</taxon>
        <taxon>Chloracidobacterium</taxon>
        <taxon>Chloracidobacterium aggregatum</taxon>
    </lineage>
</organism>
<dbReference type="InterPro" id="IPR011004">
    <property type="entry name" value="Trimer_LpxA-like_sf"/>
</dbReference>
<keyword evidence="4" id="KW-0012">Acyltransferase</keyword>
<dbReference type="Proteomes" id="UP000677668">
    <property type="component" value="Chromosome 1"/>
</dbReference>
<gene>
    <name evidence="5" type="ORF">J8C05_05005</name>
</gene>
<name>A0ABX8B5F2_9BACT</name>
<keyword evidence="3" id="KW-0677">Repeat</keyword>
<evidence type="ECO:0000256" key="2">
    <source>
        <dbReference type="ARBA" id="ARBA00022679"/>
    </source>
</evidence>
<evidence type="ECO:0000313" key="5">
    <source>
        <dbReference type="EMBL" id="QUV94950.1"/>
    </source>
</evidence>
<evidence type="ECO:0000256" key="1">
    <source>
        <dbReference type="ARBA" id="ARBA00007274"/>
    </source>
</evidence>
<sequence>MTEALPYRKHPTALVESEHIGRGTRIWAFVHVLPGAIIGEDCNIGDHCYIESGAVVGNRVTIKNGVAVWEGVHLGDDVFLGPNVALTNDLLPRSRKPDWVCHPTYIERGATIGANATIVCRVRIGEYALVGAGSVVTKDIPAHALCFGNPAAVRGWVCRCAARLTFEGEETTCRECGDQYRQTPGGIIRIV</sequence>
<reference evidence="5 6" key="1">
    <citation type="submission" date="2021-03" db="EMBL/GenBank/DDBJ databases">
        <title>Genomic and phenotypic characterization of Chloracidobacterium isolates provides evidence for multiple species.</title>
        <authorList>
            <person name="Saini M.K."/>
            <person name="Costas A.M.G."/>
            <person name="Tank M."/>
            <person name="Bryant D.A."/>
        </authorList>
    </citation>
    <scope>NUCLEOTIDE SEQUENCE [LARGE SCALE GENOMIC DNA]</scope>
    <source>
        <strain evidence="5 6">N</strain>
    </source>
</reference>
<evidence type="ECO:0000256" key="4">
    <source>
        <dbReference type="ARBA" id="ARBA00023315"/>
    </source>
</evidence>
<evidence type="ECO:0000256" key="3">
    <source>
        <dbReference type="ARBA" id="ARBA00022737"/>
    </source>
</evidence>
<dbReference type="InterPro" id="IPR001451">
    <property type="entry name" value="Hexapep"/>
</dbReference>
<comment type="similarity">
    <text evidence="1">Belongs to the transferase hexapeptide repeat family.</text>
</comment>
<evidence type="ECO:0000313" key="6">
    <source>
        <dbReference type="Proteomes" id="UP000677668"/>
    </source>
</evidence>
<dbReference type="PANTHER" id="PTHR43300">
    <property type="entry name" value="ACETYLTRANSFERASE"/>
    <property type="match status" value="1"/>
</dbReference>
<dbReference type="Pfam" id="PF00132">
    <property type="entry name" value="Hexapep"/>
    <property type="match status" value="3"/>
</dbReference>
<protein>
    <submittedName>
        <fullName evidence="5">N-acetyltransferase</fullName>
    </submittedName>
</protein>
<keyword evidence="2" id="KW-0808">Transferase</keyword>
<dbReference type="SUPFAM" id="SSF51161">
    <property type="entry name" value="Trimeric LpxA-like enzymes"/>
    <property type="match status" value="1"/>
</dbReference>
<keyword evidence="6" id="KW-1185">Reference proteome</keyword>
<dbReference type="InterPro" id="IPR050179">
    <property type="entry name" value="Trans_hexapeptide_repeat"/>
</dbReference>